<dbReference type="Proteomes" id="UP000315842">
    <property type="component" value="Unassembled WGS sequence"/>
</dbReference>
<organism evidence="1 2">
    <name type="scientific">Cellulomonas uda</name>
    <dbReference type="NCBI Taxonomy" id="1714"/>
    <lineage>
        <taxon>Bacteria</taxon>
        <taxon>Bacillati</taxon>
        <taxon>Actinomycetota</taxon>
        <taxon>Actinomycetes</taxon>
        <taxon>Micrococcales</taxon>
        <taxon>Cellulomonadaceae</taxon>
        <taxon>Cellulomonas</taxon>
    </lineage>
</organism>
<proteinExistence type="predicted"/>
<comment type="caution">
    <text evidence="1">The sequence shown here is derived from an EMBL/GenBank/DDBJ whole genome shotgun (WGS) entry which is preliminary data.</text>
</comment>
<keyword evidence="2" id="KW-1185">Reference proteome</keyword>
<protein>
    <submittedName>
        <fullName evidence="1">Uncharacterized protein</fullName>
    </submittedName>
</protein>
<sequence>MSDRDDRVRAITTLSNDQWETDMDVHEQIDEFGLTPEHSAALRAVIGLYAPDVDVQPGYISVRPQGRHIAAYFNRTFVDVVVDPLKVDAVAVQNPGTRAQPKRTSTTAYLRVPKAVMSADRLAEMVLGALAWREAGTSWGGEVTHSGVGADLAGETCQTCWTELSNSGACACDD</sequence>
<evidence type="ECO:0000313" key="2">
    <source>
        <dbReference type="Proteomes" id="UP000315842"/>
    </source>
</evidence>
<gene>
    <name evidence="1" type="ORF">CUD01_23960</name>
</gene>
<dbReference type="AlphaFoldDB" id="A0A4Y3KDC0"/>
<reference evidence="1 2" key="1">
    <citation type="submission" date="2019-06" db="EMBL/GenBank/DDBJ databases">
        <title>Whole genome shotgun sequence of Cellulomonas uda NBRC 3747.</title>
        <authorList>
            <person name="Hosoyama A."/>
            <person name="Uohara A."/>
            <person name="Ohji S."/>
            <person name="Ichikawa N."/>
        </authorList>
    </citation>
    <scope>NUCLEOTIDE SEQUENCE [LARGE SCALE GENOMIC DNA]</scope>
    <source>
        <strain evidence="1 2">NBRC 3747</strain>
    </source>
</reference>
<accession>A0A4Y3KDC0</accession>
<dbReference type="RefSeq" id="WP_141321405.1">
    <property type="nucleotide sequence ID" value="NZ_BJLP01000042.1"/>
</dbReference>
<evidence type="ECO:0000313" key="1">
    <source>
        <dbReference type="EMBL" id="GEA81952.1"/>
    </source>
</evidence>
<name>A0A4Y3KDC0_CELUD</name>
<dbReference type="EMBL" id="BJLP01000042">
    <property type="protein sequence ID" value="GEA81952.1"/>
    <property type="molecule type" value="Genomic_DNA"/>
</dbReference>